<feature type="non-terminal residue" evidence="1">
    <location>
        <position position="1"/>
    </location>
</feature>
<reference evidence="1 3" key="1">
    <citation type="journal article" date="2011" name="Nature">
        <title>The Medicago genome provides insight into the evolution of rhizobial symbioses.</title>
        <authorList>
            <person name="Young N.D."/>
            <person name="Debelle F."/>
            <person name="Oldroyd G.E."/>
            <person name="Geurts R."/>
            <person name="Cannon S.B."/>
            <person name="Udvardi M.K."/>
            <person name="Benedito V.A."/>
            <person name="Mayer K.F."/>
            <person name="Gouzy J."/>
            <person name="Schoof H."/>
            <person name="Van de Peer Y."/>
            <person name="Proost S."/>
            <person name="Cook D.R."/>
            <person name="Meyers B.C."/>
            <person name="Spannagl M."/>
            <person name="Cheung F."/>
            <person name="De Mita S."/>
            <person name="Krishnakumar V."/>
            <person name="Gundlach H."/>
            <person name="Zhou S."/>
            <person name="Mudge J."/>
            <person name="Bharti A.K."/>
            <person name="Murray J.D."/>
            <person name="Naoumkina M.A."/>
            <person name="Rosen B."/>
            <person name="Silverstein K.A."/>
            <person name="Tang H."/>
            <person name="Rombauts S."/>
            <person name="Zhao P.X."/>
            <person name="Zhou P."/>
            <person name="Barbe V."/>
            <person name="Bardou P."/>
            <person name="Bechner M."/>
            <person name="Bellec A."/>
            <person name="Berger A."/>
            <person name="Berges H."/>
            <person name="Bidwell S."/>
            <person name="Bisseling T."/>
            <person name="Choisne N."/>
            <person name="Couloux A."/>
            <person name="Denny R."/>
            <person name="Deshpande S."/>
            <person name="Dai X."/>
            <person name="Doyle J.J."/>
            <person name="Dudez A.M."/>
            <person name="Farmer A.D."/>
            <person name="Fouteau S."/>
            <person name="Franken C."/>
            <person name="Gibelin C."/>
            <person name="Gish J."/>
            <person name="Goldstein S."/>
            <person name="Gonzalez A.J."/>
            <person name="Green P.J."/>
            <person name="Hallab A."/>
            <person name="Hartog M."/>
            <person name="Hua A."/>
            <person name="Humphray S.J."/>
            <person name="Jeong D.H."/>
            <person name="Jing Y."/>
            <person name="Jocker A."/>
            <person name="Kenton S.M."/>
            <person name="Kim D.J."/>
            <person name="Klee K."/>
            <person name="Lai H."/>
            <person name="Lang C."/>
            <person name="Lin S."/>
            <person name="Macmil S.L."/>
            <person name="Magdelenat G."/>
            <person name="Matthews L."/>
            <person name="McCorrison J."/>
            <person name="Monaghan E.L."/>
            <person name="Mun J.H."/>
            <person name="Najar F.Z."/>
            <person name="Nicholson C."/>
            <person name="Noirot C."/>
            <person name="O'Bleness M."/>
            <person name="Paule C.R."/>
            <person name="Poulain J."/>
            <person name="Prion F."/>
            <person name="Qin B."/>
            <person name="Qu C."/>
            <person name="Retzel E.F."/>
            <person name="Riddle C."/>
            <person name="Sallet E."/>
            <person name="Samain S."/>
            <person name="Samson N."/>
            <person name="Sanders I."/>
            <person name="Saurat O."/>
            <person name="Scarpelli C."/>
            <person name="Schiex T."/>
            <person name="Segurens B."/>
            <person name="Severin A.J."/>
            <person name="Sherrier D.J."/>
            <person name="Shi R."/>
            <person name="Sims S."/>
            <person name="Singer S.R."/>
            <person name="Sinharoy S."/>
            <person name="Sterck L."/>
            <person name="Viollet A."/>
            <person name="Wang B.B."/>
            <person name="Wang K."/>
            <person name="Wang M."/>
            <person name="Wang X."/>
            <person name="Warfsmann J."/>
            <person name="Weissenbach J."/>
            <person name="White D.D."/>
            <person name="White J.D."/>
            <person name="Wiley G.B."/>
            <person name="Wincker P."/>
            <person name="Xing Y."/>
            <person name="Yang L."/>
            <person name="Yao Z."/>
            <person name="Ying F."/>
            <person name="Zhai J."/>
            <person name="Zhou L."/>
            <person name="Zuber A."/>
            <person name="Denarie J."/>
            <person name="Dixon R.A."/>
            <person name="May G.D."/>
            <person name="Schwartz D.C."/>
            <person name="Rogers J."/>
            <person name="Quetier F."/>
            <person name="Town C.D."/>
            <person name="Roe B.A."/>
        </authorList>
    </citation>
    <scope>NUCLEOTIDE SEQUENCE [LARGE SCALE GENOMIC DNA]</scope>
    <source>
        <strain evidence="1">A17</strain>
        <strain evidence="2 3">cv. Jemalong A17</strain>
    </source>
</reference>
<proteinExistence type="predicted"/>
<dbReference type="AlphaFoldDB" id="A0A072TDQ2"/>
<sequence length="55" mass="6482">IHPLRIIVGKQNIDRFRSIRSQAKYVNEVSQDNVPSIEWVETLEMDNKVDTSFHQ</sequence>
<keyword evidence="3" id="KW-1185">Reference proteome</keyword>
<accession>A0A072TDQ2</accession>
<name>A0A072TDQ2_MEDTR</name>
<dbReference type="Proteomes" id="UP000002051">
    <property type="component" value="Unassembled WGS sequence"/>
</dbReference>
<reference evidence="1 3" key="2">
    <citation type="journal article" date="2014" name="BMC Genomics">
        <title>An improved genome release (version Mt4.0) for the model legume Medicago truncatula.</title>
        <authorList>
            <person name="Tang H."/>
            <person name="Krishnakumar V."/>
            <person name="Bidwell S."/>
            <person name="Rosen B."/>
            <person name="Chan A."/>
            <person name="Zhou S."/>
            <person name="Gentzbittel L."/>
            <person name="Childs K.L."/>
            <person name="Yandell M."/>
            <person name="Gundlach H."/>
            <person name="Mayer K.F."/>
            <person name="Schwartz D.C."/>
            <person name="Town C.D."/>
        </authorList>
    </citation>
    <scope>GENOME REANNOTATION</scope>
    <source>
        <strain evidence="1">A17</strain>
        <strain evidence="2 3">cv. Jemalong A17</strain>
    </source>
</reference>
<protein>
    <submittedName>
        <fullName evidence="1 2">Uncharacterized protein</fullName>
    </submittedName>
</protein>
<feature type="non-terminal residue" evidence="1">
    <location>
        <position position="55"/>
    </location>
</feature>
<organism evidence="1 3">
    <name type="scientific">Medicago truncatula</name>
    <name type="common">Barrel medic</name>
    <name type="synonym">Medicago tribuloides</name>
    <dbReference type="NCBI Taxonomy" id="3880"/>
    <lineage>
        <taxon>Eukaryota</taxon>
        <taxon>Viridiplantae</taxon>
        <taxon>Streptophyta</taxon>
        <taxon>Embryophyta</taxon>
        <taxon>Tracheophyta</taxon>
        <taxon>Spermatophyta</taxon>
        <taxon>Magnoliopsida</taxon>
        <taxon>eudicotyledons</taxon>
        <taxon>Gunneridae</taxon>
        <taxon>Pentapetalae</taxon>
        <taxon>rosids</taxon>
        <taxon>fabids</taxon>
        <taxon>Fabales</taxon>
        <taxon>Fabaceae</taxon>
        <taxon>Papilionoideae</taxon>
        <taxon>50 kb inversion clade</taxon>
        <taxon>NPAAA clade</taxon>
        <taxon>Hologalegina</taxon>
        <taxon>IRL clade</taxon>
        <taxon>Trifolieae</taxon>
        <taxon>Medicago</taxon>
    </lineage>
</organism>
<evidence type="ECO:0000313" key="3">
    <source>
        <dbReference type="Proteomes" id="UP000002051"/>
    </source>
</evidence>
<evidence type="ECO:0000313" key="2">
    <source>
        <dbReference type="EnsemblPlants" id="KEH15168"/>
    </source>
</evidence>
<reference evidence="2" key="3">
    <citation type="submission" date="2015-06" db="UniProtKB">
        <authorList>
            <consortium name="EnsemblPlants"/>
        </authorList>
    </citation>
    <scope>IDENTIFICATION</scope>
    <source>
        <strain evidence="2">cv. Jemalong A17</strain>
    </source>
</reference>
<evidence type="ECO:0000313" key="1">
    <source>
        <dbReference type="EMBL" id="KEH15168.1"/>
    </source>
</evidence>
<dbReference type="EMBL" id="KL404673">
    <property type="protein sequence ID" value="KEH15168.1"/>
    <property type="molecule type" value="Genomic_DNA"/>
</dbReference>
<dbReference type="EnsemblPlants" id="KEH15168">
    <property type="protein sequence ID" value="KEH15168"/>
    <property type="gene ID" value="MTR_1949s0010"/>
</dbReference>
<gene>
    <name evidence="1" type="ORF">MTR_1949s0010</name>
</gene>
<dbReference type="HOGENOM" id="CLU_3038556_0_0_1"/>